<reference evidence="2 3" key="1">
    <citation type="submission" date="2017-12" db="EMBL/GenBank/DDBJ databases">
        <title>Sequencing, de novo assembly and annotation of complete genome of a new Thraustochytrid species, strain FCC1311.</title>
        <authorList>
            <person name="Sedici K."/>
            <person name="Godart F."/>
            <person name="Aiese Cigliano R."/>
            <person name="Sanseverino W."/>
            <person name="Barakat M."/>
            <person name="Ortet P."/>
            <person name="Marechal E."/>
            <person name="Cagnac O."/>
            <person name="Amato A."/>
        </authorList>
    </citation>
    <scope>NUCLEOTIDE SEQUENCE [LARGE SCALE GENOMIC DNA]</scope>
</reference>
<dbReference type="Proteomes" id="UP000241890">
    <property type="component" value="Unassembled WGS sequence"/>
</dbReference>
<dbReference type="InParanoid" id="A0A2R5GMZ2"/>
<organism evidence="2 3">
    <name type="scientific">Hondaea fermentalgiana</name>
    <dbReference type="NCBI Taxonomy" id="2315210"/>
    <lineage>
        <taxon>Eukaryota</taxon>
        <taxon>Sar</taxon>
        <taxon>Stramenopiles</taxon>
        <taxon>Bigyra</taxon>
        <taxon>Labyrinthulomycetes</taxon>
        <taxon>Thraustochytrida</taxon>
        <taxon>Thraustochytriidae</taxon>
        <taxon>Hondaea</taxon>
    </lineage>
</organism>
<evidence type="ECO:0000313" key="3">
    <source>
        <dbReference type="Proteomes" id="UP000241890"/>
    </source>
</evidence>
<feature type="region of interest" description="Disordered" evidence="1">
    <location>
        <begin position="39"/>
        <end position="61"/>
    </location>
</feature>
<dbReference type="AlphaFoldDB" id="A0A2R5GMZ2"/>
<protein>
    <submittedName>
        <fullName evidence="2">Uncharacterized protein</fullName>
    </submittedName>
</protein>
<evidence type="ECO:0000256" key="1">
    <source>
        <dbReference type="SAM" id="MobiDB-lite"/>
    </source>
</evidence>
<accession>A0A2R5GMZ2</accession>
<keyword evidence="3" id="KW-1185">Reference proteome</keyword>
<evidence type="ECO:0000313" key="2">
    <source>
        <dbReference type="EMBL" id="GBG32260.1"/>
    </source>
</evidence>
<proteinExistence type="predicted"/>
<name>A0A2R5GMZ2_9STRA</name>
<comment type="caution">
    <text evidence="2">The sequence shown here is derived from an EMBL/GenBank/DDBJ whole genome shotgun (WGS) entry which is preliminary data.</text>
</comment>
<gene>
    <name evidence="2" type="ORF">FCC1311_084852</name>
</gene>
<sequence length="251" mass="27207">MAQRHLARRLGGGVAVLAAVGTAAWHKDELVQLTNRRDLWPGSAGARPQENREDLSSDTPAAAAAAAAVAVTAVTAETPTEMLQSTEASPARPSEDKSGAKPKWARELPVPAPGFSRALQDLRPPDMSGQWMIDQERSQHDEMIDIMTAIGVPGYLLRMGRWSPSRMTVEQAENDALITERITQLGGMYTNVVELFIDGREVIGKQPLDGSSVVTVTLWERFLARELEPCNLGPDPDAVVVCCVSYGEYGK</sequence>
<dbReference type="EMBL" id="BEYU01000119">
    <property type="protein sequence ID" value="GBG32260.1"/>
    <property type="molecule type" value="Genomic_DNA"/>
</dbReference>
<feature type="region of interest" description="Disordered" evidence="1">
    <location>
        <begin position="81"/>
        <end position="110"/>
    </location>
</feature>